<proteinExistence type="inferred from homology"/>
<dbReference type="Proteomes" id="UP000265140">
    <property type="component" value="Chromosome 5"/>
</dbReference>
<evidence type="ECO:0000313" key="14">
    <source>
        <dbReference type="Proteomes" id="UP000265140"/>
    </source>
</evidence>
<reference evidence="13" key="2">
    <citation type="submission" date="2020-02" db="EMBL/GenBank/DDBJ databases">
        <title>Esox lucius (northern pike) genome, fEsoLuc1, primary haplotype.</title>
        <authorList>
            <person name="Myers G."/>
            <person name="Karagic N."/>
            <person name="Meyer A."/>
            <person name="Pippel M."/>
            <person name="Reichard M."/>
            <person name="Winkler S."/>
            <person name="Tracey A."/>
            <person name="Sims Y."/>
            <person name="Howe K."/>
            <person name="Rhie A."/>
            <person name="Formenti G."/>
            <person name="Durbin R."/>
            <person name="Fedrigo O."/>
            <person name="Jarvis E.D."/>
        </authorList>
    </citation>
    <scope>NUCLEOTIDE SEQUENCE [LARGE SCALE GENOMIC DNA]</scope>
</reference>
<evidence type="ECO:0000256" key="2">
    <source>
        <dbReference type="ARBA" id="ARBA00006991"/>
    </source>
</evidence>
<dbReference type="SUPFAM" id="SSF57667">
    <property type="entry name" value="beta-beta-alpha zinc fingers"/>
    <property type="match status" value="2"/>
</dbReference>
<evidence type="ECO:0000256" key="4">
    <source>
        <dbReference type="ARBA" id="ARBA00022737"/>
    </source>
</evidence>
<keyword evidence="4" id="KW-0677">Repeat</keyword>
<dbReference type="SMART" id="SM00355">
    <property type="entry name" value="ZnF_C2H2"/>
    <property type="match status" value="3"/>
</dbReference>
<comment type="similarity">
    <text evidence="2">Belongs to the krueppel C2H2-type zinc-finger protein family.</text>
</comment>
<evidence type="ECO:0000256" key="7">
    <source>
        <dbReference type="ARBA" id="ARBA00023015"/>
    </source>
</evidence>
<reference evidence="14" key="1">
    <citation type="journal article" date="2014" name="PLoS ONE">
        <title>The genome and linkage map of the northern pike (Esox lucius): conserved synteny revealed between the salmonid sister group and the Neoteleostei.</title>
        <authorList>
            <person name="Rondeau E.B."/>
            <person name="Minkley D.R."/>
            <person name="Leong J.S."/>
            <person name="Messmer A.M."/>
            <person name="Jantzen J.R."/>
            <person name="von Schalburg K.R."/>
            <person name="Lemon C."/>
            <person name="Bird N.H."/>
            <person name="Koop B.F."/>
        </authorList>
    </citation>
    <scope>NUCLEOTIDE SEQUENCE</scope>
</reference>
<keyword evidence="6" id="KW-0862">Zinc</keyword>
<comment type="subcellular location">
    <subcellularLocation>
        <location evidence="1">Nucleus</location>
    </subcellularLocation>
</comment>
<evidence type="ECO:0000256" key="1">
    <source>
        <dbReference type="ARBA" id="ARBA00004123"/>
    </source>
</evidence>
<accession>A0A3P8Z533</accession>
<evidence type="ECO:0000259" key="12">
    <source>
        <dbReference type="PROSITE" id="PS50157"/>
    </source>
</evidence>
<evidence type="ECO:0000256" key="9">
    <source>
        <dbReference type="ARBA" id="ARBA00023163"/>
    </source>
</evidence>
<dbReference type="InParanoid" id="A0A3P8Z533"/>
<evidence type="ECO:0000256" key="3">
    <source>
        <dbReference type="ARBA" id="ARBA00022723"/>
    </source>
</evidence>
<dbReference type="FunFam" id="3.30.160.60:FF:000508">
    <property type="entry name" value="Myeloid zinc finger 1"/>
    <property type="match status" value="1"/>
</dbReference>
<dbReference type="OrthoDB" id="9368434at2759"/>
<dbReference type="PANTHER" id="PTHR16515">
    <property type="entry name" value="PR DOMAIN ZINC FINGER PROTEIN"/>
    <property type="match status" value="1"/>
</dbReference>
<dbReference type="Bgee" id="ENSELUG00000022739">
    <property type="expression patterns" value="Expressed in liver and 15 other cell types or tissues"/>
</dbReference>
<dbReference type="PANTHER" id="PTHR16515:SF66">
    <property type="entry name" value="C2H2-TYPE DOMAIN-CONTAINING PROTEIN"/>
    <property type="match status" value="1"/>
</dbReference>
<evidence type="ECO:0000256" key="10">
    <source>
        <dbReference type="ARBA" id="ARBA00023242"/>
    </source>
</evidence>
<dbReference type="InterPro" id="IPR036236">
    <property type="entry name" value="Znf_C2H2_sf"/>
</dbReference>
<reference evidence="13" key="4">
    <citation type="submission" date="2025-09" db="UniProtKB">
        <authorList>
            <consortium name="Ensembl"/>
        </authorList>
    </citation>
    <scope>IDENTIFICATION</scope>
</reference>
<dbReference type="Pfam" id="PF00096">
    <property type="entry name" value="zf-C2H2"/>
    <property type="match status" value="1"/>
</dbReference>
<evidence type="ECO:0000256" key="6">
    <source>
        <dbReference type="ARBA" id="ARBA00022833"/>
    </source>
</evidence>
<dbReference type="FunFam" id="3.30.160.60:FF:001498">
    <property type="entry name" value="Zinc finger protein 404"/>
    <property type="match status" value="1"/>
</dbReference>
<keyword evidence="14" id="KW-1185">Reference proteome</keyword>
<dbReference type="RefSeq" id="XP_010892596.2">
    <property type="nucleotide sequence ID" value="XM_010894294.3"/>
</dbReference>
<keyword evidence="10" id="KW-0539">Nucleus</keyword>
<dbReference type="Pfam" id="PF13894">
    <property type="entry name" value="zf-C2H2_4"/>
    <property type="match status" value="1"/>
</dbReference>
<feature type="domain" description="C2H2-type" evidence="12">
    <location>
        <begin position="239"/>
        <end position="266"/>
    </location>
</feature>
<keyword evidence="7" id="KW-0805">Transcription regulation</keyword>
<reference evidence="13" key="3">
    <citation type="submission" date="2025-08" db="UniProtKB">
        <authorList>
            <consortium name="Ensembl"/>
        </authorList>
    </citation>
    <scope>IDENTIFICATION</scope>
</reference>
<dbReference type="AlphaFoldDB" id="A0A3P8Z533"/>
<dbReference type="GO" id="GO:0042802">
    <property type="term" value="F:identical protein binding"/>
    <property type="evidence" value="ECO:0007669"/>
    <property type="project" value="UniProtKB-ARBA"/>
</dbReference>
<name>A0A3P8Z533_ESOLU</name>
<dbReference type="GO" id="GO:0008270">
    <property type="term" value="F:zinc ion binding"/>
    <property type="evidence" value="ECO:0007669"/>
    <property type="project" value="UniProtKB-KW"/>
</dbReference>
<keyword evidence="8" id="KW-0238">DNA-binding</keyword>
<dbReference type="Ensembl" id="ENSELUT00000042906.3">
    <property type="protein sequence ID" value="ENSELUP00000023936.2"/>
    <property type="gene ID" value="ENSELUG00000022739.3"/>
</dbReference>
<dbReference type="GeneTree" id="ENSGT01150000286939"/>
<keyword evidence="9" id="KW-0804">Transcription</keyword>
<dbReference type="Gene3D" id="3.30.160.60">
    <property type="entry name" value="Classic Zinc Finger"/>
    <property type="match status" value="3"/>
</dbReference>
<evidence type="ECO:0000256" key="5">
    <source>
        <dbReference type="ARBA" id="ARBA00022771"/>
    </source>
</evidence>
<feature type="domain" description="C2H2-type" evidence="12">
    <location>
        <begin position="267"/>
        <end position="294"/>
    </location>
</feature>
<dbReference type="GO" id="GO:0010468">
    <property type="term" value="P:regulation of gene expression"/>
    <property type="evidence" value="ECO:0007669"/>
    <property type="project" value="TreeGrafter"/>
</dbReference>
<keyword evidence="3" id="KW-0479">Metal-binding</keyword>
<protein>
    <recommendedName>
        <fullName evidence="12">C2H2-type domain-containing protein</fullName>
    </recommendedName>
</protein>
<evidence type="ECO:0000313" key="13">
    <source>
        <dbReference type="Ensembl" id="ENSELUP00000023936.2"/>
    </source>
</evidence>
<keyword evidence="5 11" id="KW-0863">Zinc-finger</keyword>
<dbReference type="FunFam" id="3.30.160.60:FF:000325">
    <property type="entry name" value="ZFP90 zinc finger protein"/>
    <property type="match status" value="1"/>
</dbReference>
<dbReference type="GO" id="GO:0003677">
    <property type="term" value="F:DNA binding"/>
    <property type="evidence" value="ECO:0007669"/>
    <property type="project" value="UniProtKB-KW"/>
</dbReference>
<feature type="domain" description="C2H2-type" evidence="12">
    <location>
        <begin position="295"/>
        <end position="322"/>
    </location>
</feature>
<dbReference type="PROSITE" id="PS00028">
    <property type="entry name" value="ZINC_FINGER_C2H2_1"/>
    <property type="match status" value="3"/>
</dbReference>
<dbReference type="InterPro" id="IPR050331">
    <property type="entry name" value="Zinc_finger"/>
</dbReference>
<dbReference type="KEGG" id="els:105024375"/>
<dbReference type="InterPro" id="IPR013087">
    <property type="entry name" value="Znf_C2H2_type"/>
</dbReference>
<organism evidence="13 14">
    <name type="scientific">Esox lucius</name>
    <name type="common">Northern pike</name>
    <dbReference type="NCBI Taxonomy" id="8010"/>
    <lineage>
        <taxon>Eukaryota</taxon>
        <taxon>Metazoa</taxon>
        <taxon>Chordata</taxon>
        <taxon>Craniata</taxon>
        <taxon>Vertebrata</taxon>
        <taxon>Euteleostomi</taxon>
        <taxon>Actinopterygii</taxon>
        <taxon>Neopterygii</taxon>
        <taxon>Teleostei</taxon>
        <taxon>Protacanthopterygii</taxon>
        <taxon>Esociformes</taxon>
        <taxon>Esocidae</taxon>
        <taxon>Esox</taxon>
    </lineage>
</organism>
<evidence type="ECO:0000256" key="11">
    <source>
        <dbReference type="PROSITE-ProRule" id="PRU00042"/>
    </source>
</evidence>
<dbReference type="GeneID" id="105024375"/>
<sequence>MTKLQLLNSLLIKQLEVTVQEVMRMVNDTVAEYIEETARAKCENARLRKKLREITLVAAPEATSNPFSIYDVEDEQGESFQSLVQNRVVDGDAQPKESQEQNPEPGLDIEVKTVFPNHQKLGQELEIKMETHRLIVQPKKEPVAESEAVDSYHVSNSDILPGAAFNTAPPVHQVLLAGMDVECSFPAVEVEMGIGDTQINTQIARGGKHGRVSCRGKQSAHSFAAQAQKGIHCSRNRTYLCGWCGKAFYNRQDLERHERVHTGAKPFQCSFCEKSFSLFCNMKRHERLHTGERPFCCPECEKTFADQSSLRNHMSSHVRYRELTS</sequence>
<evidence type="ECO:0000256" key="8">
    <source>
        <dbReference type="ARBA" id="ARBA00023125"/>
    </source>
</evidence>
<dbReference type="PROSITE" id="PS50157">
    <property type="entry name" value="ZINC_FINGER_C2H2_2"/>
    <property type="match status" value="3"/>
</dbReference>
<dbReference type="GO" id="GO:0005634">
    <property type="term" value="C:nucleus"/>
    <property type="evidence" value="ECO:0007669"/>
    <property type="project" value="UniProtKB-SubCell"/>
</dbReference>